<reference evidence="1 2" key="1">
    <citation type="journal article" date="2019" name="Int. J. Syst. Evol. Microbiol.">
        <title>The Global Catalogue of Microorganisms (GCM) 10K type strain sequencing project: providing services to taxonomists for standard genome sequencing and annotation.</title>
        <authorList>
            <consortium name="The Broad Institute Genomics Platform"/>
            <consortium name="The Broad Institute Genome Sequencing Center for Infectious Disease"/>
            <person name="Wu L."/>
            <person name="Ma J."/>
        </authorList>
    </citation>
    <scope>NUCLEOTIDE SEQUENCE [LARGE SCALE GENOMIC DNA]</scope>
    <source>
        <strain evidence="1 2">JCM 15933</strain>
    </source>
</reference>
<proteinExistence type="predicted"/>
<evidence type="ECO:0000313" key="1">
    <source>
        <dbReference type="EMBL" id="GAA1507238.1"/>
    </source>
</evidence>
<gene>
    <name evidence="1" type="ORF">GCM10009827_021700</name>
</gene>
<organism evidence="1 2">
    <name type="scientific">Dactylosporangium maewongense</name>
    <dbReference type="NCBI Taxonomy" id="634393"/>
    <lineage>
        <taxon>Bacteria</taxon>
        <taxon>Bacillati</taxon>
        <taxon>Actinomycetota</taxon>
        <taxon>Actinomycetes</taxon>
        <taxon>Micromonosporales</taxon>
        <taxon>Micromonosporaceae</taxon>
        <taxon>Dactylosporangium</taxon>
    </lineage>
</organism>
<accession>A0ABN1ZY22</accession>
<dbReference type="EMBL" id="BAAAQD010000003">
    <property type="protein sequence ID" value="GAA1507238.1"/>
    <property type="molecule type" value="Genomic_DNA"/>
</dbReference>
<dbReference type="Proteomes" id="UP001501470">
    <property type="component" value="Unassembled WGS sequence"/>
</dbReference>
<sequence>MFVSAMLVCDQHDFAYTVHVAGCGEMRRAGRLRAWREDDGGLLAVLTVRGSNLADESGVVADQVRLRFVGERVDVVAYEPGWWGADFAYLRSVGGTRWALLDPRVLADRLGPSFVIDDEEDTASGYGGA</sequence>
<evidence type="ECO:0000313" key="2">
    <source>
        <dbReference type="Proteomes" id="UP001501470"/>
    </source>
</evidence>
<keyword evidence="2" id="KW-1185">Reference proteome</keyword>
<comment type="caution">
    <text evidence="1">The sequence shown here is derived from an EMBL/GenBank/DDBJ whole genome shotgun (WGS) entry which is preliminary data.</text>
</comment>
<protein>
    <submittedName>
        <fullName evidence="1">Uncharacterized protein</fullName>
    </submittedName>
</protein>
<name>A0ABN1ZY22_9ACTN</name>